<dbReference type="SMART" id="SM00490">
    <property type="entry name" value="HELICc"/>
    <property type="match status" value="1"/>
</dbReference>
<evidence type="ECO:0000259" key="9">
    <source>
        <dbReference type="PROSITE" id="PS51194"/>
    </source>
</evidence>
<proteinExistence type="inferred from homology"/>
<evidence type="ECO:0000313" key="10">
    <source>
        <dbReference type="EMBL" id="TPX37587.1"/>
    </source>
</evidence>
<feature type="region of interest" description="Disordered" evidence="7">
    <location>
        <begin position="1"/>
        <end position="286"/>
    </location>
</feature>
<dbReference type="PANTHER" id="PTHR47958">
    <property type="entry name" value="ATP-DEPENDENT RNA HELICASE DBP3"/>
    <property type="match status" value="1"/>
</dbReference>
<dbReference type="GO" id="GO:0016787">
    <property type="term" value="F:hydrolase activity"/>
    <property type="evidence" value="ECO:0007669"/>
    <property type="project" value="UniProtKB-KW"/>
</dbReference>
<dbReference type="GO" id="GO:0003724">
    <property type="term" value="F:RNA helicase activity"/>
    <property type="evidence" value="ECO:0007669"/>
    <property type="project" value="UniProtKB-EC"/>
</dbReference>
<keyword evidence="3 6" id="KW-0378">Hydrolase</keyword>
<gene>
    <name evidence="10" type="ORF">SmJEL517_g00470</name>
</gene>
<evidence type="ECO:0000256" key="2">
    <source>
        <dbReference type="ARBA" id="ARBA00022741"/>
    </source>
</evidence>
<evidence type="ECO:0000256" key="7">
    <source>
        <dbReference type="SAM" id="MobiDB-lite"/>
    </source>
</evidence>
<dbReference type="InterPro" id="IPR027417">
    <property type="entry name" value="P-loop_NTPase"/>
</dbReference>
<feature type="compositionally biased region" description="Polar residues" evidence="7">
    <location>
        <begin position="104"/>
        <end position="113"/>
    </location>
</feature>
<feature type="compositionally biased region" description="Low complexity" evidence="7">
    <location>
        <begin position="130"/>
        <end position="148"/>
    </location>
</feature>
<feature type="compositionally biased region" description="Polar residues" evidence="7">
    <location>
        <begin position="179"/>
        <end position="239"/>
    </location>
</feature>
<evidence type="ECO:0000256" key="3">
    <source>
        <dbReference type="ARBA" id="ARBA00022801"/>
    </source>
</evidence>
<feature type="compositionally biased region" description="Polar residues" evidence="7">
    <location>
        <begin position="45"/>
        <end position="73"/>
    </location>
</feature>
<dbReference type="InterPro" id="IPR000629">
    <property type="entry name" value="RNA-helicase_DEAD-box_CS"/>
</dbReference>
<keyword evidence="11" id="KW-1185">Reference proteome</keyword>
<evidence type="ECO:0000256" key="4">
    <source>
        <dbReference type="ARBA" id="ARBA00022806"/>
    </source>
</evidence>
<dbReference type="GO" id="GO:0005524">
    <property type="term" value="F:ATP binding"/>
    <property type="evidence" value="ECO:0007669"/>
    <property type="project" value="UniProtKB-KW"/>
</dbReference>
<dbReference type="EC" id="3.6.4.13" evidence="1"/>
<dbReference type="OrthoDB" id="196131at2759"/>
<dbReference type="GO" id="GO:0003676">
    <property type="term" value="F:nucleic acid binding"/>
    <property type="evidence" value="ECO:0007669"/>
    <property type="project" value="InterPro"/>
</dbReference>
<organism evidence="10 11">
    <name type="scientific">Synchytrium microbalum</name>
    <dbReference type="NCBI Taxonomy" id="1806994"/>
    <lineage>
        <taxon>Eukaryota</taxon>
        <taxon>Fungi</taxon>
        <taxon>Fungi incertae sedis</taxon>
        <taxon>Chytridiomycota</taxon>
        <taxon>Chytridiomycota incertae sedis</taxon>
        <taxon>Chytridiomycetes</taxon>
        <taxon>Synchytriales</taxon>
        <taxon>Synchytriaceae</taxon>
        <taxon>Synchytrium</taxon>
    </lineage>
</organism>
<keyword evidence="4 6" id="KW-0347">Helicase</keyword>
<dbReference type="AlphaFoldDB" id="A0A507C944"/>
<dbReference type="RefSeq" id="XP_031027498.1">
    <property type="nucleotide sequence ID" value="XM_031166399.1"/>
</dbReference>
<dbReference type="Proteomes" id="UP000319731">
    <property type="component" value="Unassembled WGS sequence"/>
</dbReference>
<dbReference type="PROSITE" id="PS51192">
    <property type="entry name" value="HELICASE_ATP_BIND_1"/>
    <property type="match status" value="1"/>
</dbReference>
<dbReference type="STRING" id="1806994.A0A507C944"/>
<comment type="caution">
    <text evidence="10">The sequence shown here is derived from an EMBL/GenBank/DDBJ whole genome shotgun (WGS) entry which is preliminary data.</text>
</comment>
<dbReference type="GeneID" id="42001696"/>
<sequence length="778" mass="85757">MTSNQQATSNGWVTEQQQPANASNASSGWSTNAATKPPSSVPYGQPSTRPASSNFNRSTSSANSNDSWPQQRSGSHDDNRSGGSSNLTRSSNDPQKTGWYPVHTPSNPSNYNDRNQDQRHGWDKSHDSSSGRSSYNGNTNKSFNNNTSRPFDNANLGDRRVPNRTTGNNKRSTPPPRDSNWNPSAQSQQIRDNNGWSDGNTSAGWVTDTSDANNSNQTSWGSTTIGYETPQQSTSSSSWGEPPASQQSTSSSSWGEPPASQPTEQEVNPWDSHSTSMTDWAAQSKKWEDEREKKLRSLRPKFEFAERDARAEAKIFGDSQTSGNRFNDLDVPVEVIGVNIPGPIATFQTANLFWLLQENVTLCKYEIPTPVQKHAIPIIMNGRDLTASAQTGSGKTAAFLIPILDVVLRGGPCDVVPIIQASMVVFNDDKLQLVHPLILILEPTRELAQQVYLELKKFSYRSWIRSRIVYGGTPLDEQVRRLQGLGVDLLIATPGRLQDLIDRGIISMKKLRCLVLDEADRMLDMGFLPAIRALTSTDMPTPSEGRQTVLLSATFPPRVEQLVREFQADDPIRLKVGVVGHLASTVSQSMIKTSKNEKDRTLLRILDQSPPSPTQSTLIFVDSKHKADELTVFLQRHLPLTTSIVCMRGGMDQWQRESALSKFKSREASVLIATAVASRGLDIPSVEHVVNYDLPQDADDYVHRCGRTGRAGNSGRATTLFTFGRDEVSLAALIRKGTISMAQIREWLGGDVAISIQHEIDNPRPPPVYPKKGASFFV</sequence>
<dbReference type="PROSITE" id="PS51194">
    <property type="entry name" value="HELICASE_CTER"/>
    <property type="match status" value="1"/>
</dbReference>
<dbReference type="InterPro" id="IPR014001">
    <property type="entry name" value="Helicase_ATP-bd"/>
</dbReference>
<feature type="compositionally biased region" description="Basic and acidic residues" evidence="7">
    <location>
        <begin position="114"/>
        <end position="129"/>
    </location>
</feature>
<accession>A0A507C944</accession>
<evidence type="ECO:0000256" key="1">
    <source>
        <dbReference type="ARBA" id="ARBA00012552"/>
    </source>
</evidence>
<evidence type="ECO:0000256" key="5">
    <source>
        <dbReference type="ARBA" id="ARBA00022840"/>
    </source>
</evidence>
<feature type="compositionally biased region" description="Polar residues" evidence="7">
    <location>
        <begin position="81"/>
        <end position="95"/>
    </location>
</feature>
<feature type="compositionally biased region" description="Polar residues" evidence="7">
    <location>
        <begin position="1"/>
        <end position="38"/>
    </location>
</feature>
<comment type="similarity">
    <text evidence="6">Belongs to the DEAD box helicase family.</text>
</comment>
<evidence type="ECO:0000259" key="8">
    <source>
        <dbReference type="PROSITE" id="PS51192"/>
    </source>
</evidence>
<feature type="compositionally biased region" description="Polar residues" evidence="7">
    <location>
        <begin position="163"/>
        <end position="172"/>
    </location>
</feature>
<dbReference type="Gene3D" id="3.40.50.300">
    <property type="entry name" value="P-loop containing nucleotide triphosphate hydrolases"/>
    <property type="match status" value="2"/>
</dbReference>
<dbReference type="EMBL" id="QEAO01000002">
    <property type="protein sequence ID" value="TPX37587.1"/>
    <property type="molecule type" value="Genomic_DNA"/>
</dbReference>
<evidence type="ECO:0000313" key="11">
    <source>
        <dbReference type="Proteomes" id="UP000319731"/>
    </source>
</evidence>
<feature type="domain" description="Helicase ATP-binding" evidence="8">
    <location>
        <begin position="376"/>
        <end position="573"/>
    </location>
</feature>
<dbReference type="InterPro" id="IPR011545">
    <property type="entry name" value="DEAD/DEAH_box_helicase_dom"/>
</dbReference>
<dbReference type="SUPFAM" id="SSF52540">
    <property type="entry name" value="P-loop containing nucleoside triphosphate hydrolases"/>
    <property type="match status" value="1"/>
</dbReference>
<feature type="compositionally biased region" description="Polar residues" evidence="7">
    <location>
        <begin position="261"/>
        <end position="278"/>
    </location>
</feature>
<feature type="domain" description="Helicase C-terminal" evidence="9">
    <location>
        <begin position="597"/>
        <end position="760"/>
    </location>
</feature>
<keyword evidence="2 6" id="KW-0547">Nucleotide-binding</keyword>
<dbReference type="PROSITE" id="PS00039">
    <property type="entry name" value="DEAD_ATP_HELICASE"/>
    <property type="match status" value="1"/>
</dbReference>
<reference evidence="10 11" key="1">
    <citation type="journal article" date="2019" name="Sci. Rep.">
        <title>Comparative genomics of chytrid fungi reveal insights into the obligate biotrophic and pathogenic lifestyle of Synchytrium endobioticum.</title>
        <authorList>
            <person name="van de Vossenberg B.T.L.H."/>
            <person name="Warris S."/>
            <person name="Nguyen H.D.T."/>
            <person name="van Gent-Pelzer M.P.E."/>
            <person name="Joly D.L."/>
            <person name="van de Geest H.C."/>
            <person name="Bonants P.J.M."/>
            <person name="Smith D.S."/>
            <person name="Levesque C.A."/>
            <person name="van der Lee T.A.J."/>
        </authorList>
    </citation>
    <scope>NUCLEOTIDE SEQUENCE [LARGE SCALE GENOMIC DNA]</scope>
    <source>
        <strain evidence="10 11">JEL517</strain>
    </source>
</reference>
<evidence type="ECO:0000256" key="6">
    <source>
        <dbReference type="RuleBase" id="RU000492"/>
    </source>
</evidence>
<dbReference type="Pfam" id="PF00271">
    <property type="entry name" value="Helicase_C"/>
    <property type="match status" value="1"/>
</dbReference>
<dbReference type="CDD" id="cd18787">
    <property type="entry name" value="SF2_C_DEAD"/>
    <property type="match status" value="1"/>
</dbReference>
<dbReference type="Pfam" id="PF00270">
    <property type="entry name" value="DEAD"/>
    <property type="match status" value="1"/>
</dbReference>
<dbReference type="SMART" id="SM00487">
    <property type="entry name" value="DEXDc"/>
    <property type="match status" value="1"/>
</dbReference>
<keyword evidence="5 6" id="KW-0067">ATP-binding</keyword>
<dbReference type="InterPro" id="IPR001650">
    <property type="entry name" value="Helicase_C-like"/>
</dbReference>
<protein>
    <recommendedName>
        <fullName evidence="1">RNA helicase</fullName>
        <ecNumber evidence="1">3.6.4.13</ecNumber>
    </recommendedName>
</protein>
<name>A0A507C944_9FUNG</name>